<evidence type="ECO:0000256" key="1">
    <source>
        <dbReference type="SAM" id="MobiDB-lite"/>
    </source>
</evidence>
<organism evidence="2">
    <name type="scientific">hydrothermal vent metagenome</name>
    <dbReference type="NCBI Taxonomy" id="652676"/>
    <lineage>
        <taxon>unclassified sequences</taxon>
        <taxon>metagenomes</taxon>
        <taxon>ecological metagenomes</taxon>
    </lineage>
</organism>
<proteinExistence type="predicted"/>
<name>A0A3B1CI24_9ZZZZ</name>
<sequence>MSLGLSNAKLGANPPQQRLGLTSRKYLVTTSVAEQAIFIPKPRKRVTFKMNLPGSGPTQVDKRRYEPIPLPGSNSGQNLNAINSLQRGQLGENGLTARFNQNAYQGSPGGYVKMEIDNTPSKRSDVIVTQEEGRQVNNKQINFTQQYDQYGRPRIGFSREPYDFAATKFVSVTNQIAFQQNMAGVHERYNEYLISGNGSTANVANGAKGSDAPEIPVFGNRSGDAKQAEAMPPLGAGSQGGGPEQPPVGFAGDKKQTDIPIFGNSSNGTESTYEAPDTSFFLGNGEMADVGVKSISAKEVFESQKVDVIPVFGADSRDGNNEAPALGQGAGASLDEVFKSSLNAGEIKTVDVTA</sequence>
<evidence type="ECO:0000313" key="2">
    <source>
        <dbReference type="EMBL" id="VAX24423.1"/>
    </source>
</evidence>
<dbReference type="AlphaFoldDB" id="A0A3B1CI24"/>
<dbReference type="EMBL" id="UOGE01000094">
    <property type="protein sequence ID" value="VAX24423.1"/>
    <property type="molecule type" value="Genomic_DNA"/>
</dbReference>
<gene>
    <name evidence="2" type="ORF">MNBD_NITROSPINAE02-1111</name>
</gene>
<feature type="region of interest" description="Disordered" evidence="1">
    <location>
        <begin position="220"/>
        <end position="244"/>
    </location>
</feature>
<protein>
    <submittedName>
        <fullName evidence="2">Uncharacterized protein</fullName>
    </submittedName>
</protein>
<reference evidence="2" key="1">
    <citation type="submission" date="2018-06" db="EMBL/GenBank/DDBJ databases">
        <authorList>
            <person name="Zhirakovskaya E."/>
        </authorList>
    </citation>
    <scope>NUCLEOTIDE SEQUENCE</scope>
</reference>
<accession>A0A3B1CI24</accession>